<evidence type="ECO:0000256" key="4">
    <source>
        <dbReference type="ARBA" id="ARBA00023136"/>
    </source>
</evidence>
<organism evidence="7 8">
    <name type="scientific">Ignavibacterium album (strain DSM 19864 / JCM 16511 / NBRC 101810 / Mat9-16)</name>
    <dbReference type="NCBI Taxonomy" id="945713"/>
    <lineage>
        <taxon>Bacteria</taxon>
        <taxon>Pseudomonadati</taxon>
        <taxon>Ignavibacteriota</taxon>
        <taxon>Ignavibacteria</taxon>
        <taxon>Ignavibacteriales</taxon>
        <taxon>Ignavibacteriaceae</taxon>
        <taxon>Ignavibacterium</taxon>
    </lineage>
</organism>
<dbReference type="KEGG" id="ial:IALB_2054"/>
<evidence type="ECO:0000313" key="8">
    <source>
        <dbReference type="Proteomes" id="UP000007394"/>
    </source>
</evidence>
<keyword evidence="8" id="KW-1185">Reference proteome</keyword>
<protein>
    <submittedName>
        <fullName evidence="7">VWA domain protein</fullName>
    </submittedName>
</protein>
<keyword evidence="3 5" id="KW-1133">Transmembrane helix</keyword>
<dbReference type="Proteomes" id="UP000007394">
    <property type="component" value="Chromosome"/>
</dbReference>
<dbReference type="InterPro" id="IPR002035">
    <property type="entry name" value="VWF_A"/>
</dbReference>
<dbReference type="Pfam" id="PF13519">
    <property type="entry name" value="VWA_2"/>
    <property type="match status" value="1"/>
</dbReference>
<feature type="domain" description="VWFA" evidence="6">
    <location>
        <begin position="91"/>
        <end position="290"/>
    </location>
</feature>
<dbReference type="EMBL" id="CP003418">
    <property type="protein sequence ID" value="AFH49759.1"/>
    <property type="molecule type" value="Genomic_DNA"/>
</dbReference>
<keyword evidence="4 5" id="KW-0472">Membrane</keyword>
<evidence type="ECO:0000256" key="2">
    <source>
        <dbReference type="ARBA" id="ARBA00022692"/>
    </source>
</evidence>
<dbReference type="OrthoDB" id="6206554at2"/>
<dbReference type="HOGENOM" id="CLU_024570_1_0_10"/>
<evidence type="ECO:0000313" key="7">
    <source>
        <dbReference type="EMBL" id="AFH49759.1"/>
    </source>
</evidence>
<evidence type="ECO:0000256" key="3">
    <source>
        <dbReference type="ARBA" id="ARBA00022989"/>
    </source>
</evidence>
<dbReference type="InterPro" id="IPR050768">
    <property type="entry name" value="UPF0353/GerABKA_families"/>
</dbReference>
<dbReference type="Pfam" id="PF07584">
    <property type="entry name" value="BatA"/>
    <property type="match status" value="1"/>
</dbReference>
<name>I0ALA2_IGNAJ</name>
<feature type="transmembrane region" description="Helical" evidence="5">
    <location>
        <begin position="310"/>
        <end position="327"/>
    </location>
</feature>
<evidence type="ECO:0000259" key="6">
    <source>
        <dbReference type="PROSITE" id="PS50234"/>
    </source>
</evidence>
<evidence type="ECO:0000256" key="5">
    <source>
        <dbReference type="SAM" id="Phobius"/>
    </source>
</evidence>
<dbReference type="STRING" id="945713.IALB_2054"/>
<dbReference type="eggNOG" id="COG2304">
    <property type="taxonomic scope" value="Bacteria"/>
</dbReference>
<dbReference type="PATRIC" id="fig|945713.3.peg.2060"/>
<evidence type="ECO:0000256" key="1">
    <source>
        <dbReference type="ARBA" id="ARBA00022475"/>
    </source>
</evidence>
<dbReference type="SUPFAM" id="SSF53300">
    <property type="entry name" value="vWA-like"/>
    <property type="match status" value="1"/>
</dbReference>
<reference evidence="7 8" key="1">
    <citation type="journal article" date="2012" name="Front. Microbiol.">
        <title>Complete genome of Ignavibacterium album, a metabolically versatile, flagellated, facultative anaerobe from the phylum Chlorobi.</title>
        <authorList>
            <person name="Liu Z."/>
            <person name="Frigaard N.-U."/>
            <person name="Vogl K."/>
            <person name="Iino T."/>
            <person name="Ohkuma M."/>
            <person name="Overmann J."/>
            <person name="Bryant D.A."/>
        </authorList>
    </citation>
    <scope>NUCLEOTIDE SEQUENCE [LARGE SCALE GENOMIC DNA]</scope>
    <source>
        <strain evidence="8">DSM 19864 / JCM 16511 / NBRC 101810 / Mat9-16</strain>
    </source>
</reference>
<keyword evidence="1" id="KW-1003">Cell membrane</keyword>
<dbReference type="RefSeq" id="WP_014560908.1">
    <property type="nucleotide sequence ID" value="NC_017464.1"/>
</dbReference>
<dbReference type="AlphaFoldDB" id="I0ALA2"/>
<sequence>MFRFENPEYLNLLWFIPLGIILLIWLNKQRNKALKTFADENLHSSIIPNHSNAKTKIKTTLILIALSLLILAAANPQVGTKLQEVKQTGIDVFICLDVSLSMSAEDIKPNRLEKAKYQISNLIQKLRGDRIGLIIFAGQAYIQFPLTTDYSAANLFLNAVDFSSVPQQGTAIAAAINMATQSFDTASTQKAIIIITDGEDHEGDIESAVENAVEKGIKIYTIGLGSPEGVPIPIYDERGNLRGFKTDNSGNTVLTKLNEQILKDIASKGDGVYYRGNNYEDYLDKIYTDLSKLEKSEYGTKKVTDYESRYYYLVIPAFILLLLEFFISERKSPFFVRLNKKLGLEE</sequence>
<accession>I0ALA2</accession>
<gene>
    <name evidence="7" type="ordered locus">IALB_2054</name>
</gene>
<proteinExistence type="predicted"/>
<dbReference type="InterPro" id="IPR024163">
    <property type="entry name" value="Aerotolerance_reg_N"/>
</dbReference>
<dbReference type="PANTHER" id="PTHR22550:SF5">
    <property type="entry name" value="LEUCINE ZIPPER PROTEIN 4"/>
    <property type="match status" value="1"/>
</dbReference>
<dbReference type="InterPro" id="IPR036465">
    <property type="entry name" value="vWFA_dom_sf"/>
</dbReference>
<keyword evidence="2 5" id="KW-0812">Transmembrane</keyword>
<dbReference type="Gene3D" id="3.40.50.410">
    <property type="entry name" value="von Willebrand factor, type A domain"/>
    <property type="match status" value="1"/>
</dbReference>
<feature type="transmembrane region" description="Helical" evidence="5">
    <location>
        <begin position="12"/>
        <end position="27"/>
    </location>
</feature>
<dbReference type="SMART" id="SM00327">
    <property type="entry name" value="VWA"/>
    <property type="match status" value="1"/>
</dbReference>
<dbReference type="PANTHER" id="PTHR22550">
    <property type="entry name" value="SPORE GERMINATION PROTEIN"/>
    <property type="match status" value="1"/>
</dbReference>
<dbReference type="PROSITE" id="PS50234">
    <property type="entry name" value="VWFA"/>
    <property type="match status" value="1"/>
</dbReference>